<dbReference type="GO" id="GO:0003677">
    <property type="term" value="F:DNA binding"/>
    <property type="evidence" value="ECO:0007669"/>
    <property type="project" value="UniProtKB-UniRule"/>
</dbReference>
<reference evidence="7" key="3">
    <citation type="submission" date="2025-09" db="UniProtKB">
        <authorList>
            <consortium name="Ensembl"/>
        </authorList>
    </citation>
    <scope>IDENTIFICATION</scope>
</reference>
<dbReference type="GeneTree" id="ENSGT01000000216832"/>
<evidence type="ECO:0000256" key="5">
    <source>
        <dbReference type="PROSITE-ProRule" id="PRU00309"/>
    </source>
</evidence>
<name>A0A4W5L1A0_9TELE</name>
<dbReference type="SUPFAM" id="SSF57716">
    <property type="entry name" value="Glucocorticoid receptor-like (DNA-binding domain)"/>
    <property type="match status" value="1"/>
</dbReference>
<organism evidence="7 8">
    <name type="scientific">Hucho hucho</name>
    <name type="common">huchen</name>
    <dbReference type="NCBI Taxonomy" id="62062"/>
    <lineage>
        <taxon>Eukaryota</taxon>
        <taxon>Metazoa</taxon>
        <taxon>Chordata</taxon>
        <taxon>Craniata</taxon>
        <taxon>Vertebrata</taxon>
        <taxon>Euteleostomi</taxon>
        <taxon>Actinopterygii</taxon>
        <taxon>Neopterygii</taxon>
        <taxon>Teleostei</taxon>
        <taxon>Protacanthopterygii</taxon>
        <taxon>Salmoniformes</taxon>
        <taxon>Salmonidae</taxon>
        <taxon>Salmoninae</taxon>
        <taxon>Hucho</taxon>
    </lineage>
</organism>
<evidence type="ECO:0000256" key="1">
    <source>
        <dbReference type="ARBA" id="ARBA00022723"/>
    </source>
</evidence>
<dbReference type="PROSITE" id="PS50950">
    <property type="entry name" value="ZF_THAP"/>
    <property type="match status" value="1"/>
</dbReference>
<evidence type="ECO:0000256" key="3">
    <source>
        <dbReference type="ARBA" id="ARBA00022833"/>
    </source>
</evidence>
<evidence type="ECO:0000256" key="2">
    <source>
        <dbReference type="ARBA" id="ARBA00022771"/>
    </source>
</evidence>
<dbReference type="Proteomes" id="UP000314982">
    <property type="component" value="Unassembled WGS sequence"/>
</dbReference>
<dbReference type="Ensembl" id="ENSHHUT00000018464.1">
    <property type="protein sequence ID" value="ENSHHUP00000017819.1"/>
    <property type="gene ID" value="ENSHHUG00000011104.1"/>
</dbReference>
<keyword evidence="2 5" id="KW-0863">Zinc-finger</keyword>
<reference evidence="7" key="2">
    <citation type="submission" date="2025-08" db="UniProtKB">
        <authorList>
            <consortium name="Ensembl"/>
        </authorList>
    </citation>
    <scope>IDENTIFICATION</scope>
</reference>
<feature type="domain" description="THAP-type" evidence="6">
    <location>
        <begin position="1"/>
        <end position="95"/>
    </location>
</feature>
<dbReference type="AlphaFoldDB" id="A0A4W5L1A0"/>
<dbReference type="GO" id="GO:0008270">
    <property type="term" value="F:zinc ion binding"/>
    <property type="evidence" value="ECO:0007669"/>
    <property type="project" value="UniProtKB-KW"/>
</dbReference>
<keyword evidence="8" id="KW-1185">Reference proteome</keyword>
<accession>A0A4W5L1A0</accession>
<dbReference type="InterPro" id="IPR006612">
    <property type="entry name" value="THAP_Znf"/>
</dbReference>
<reference evidence="8" key="1">
    <citation type="submission" date="2018-06" db="EMBL/GenBank/DDBJ databases">
        <title>Genome assembly of Danube salmon.</title>
        <authorList>
            <person name="Macqueen D.J."/>
            <person name="Gundappa M.K."/>
        </authorList>
    </citation>
    <scope>NUCLEOTIDE SEQUENCE [LARGE SCALE GENOMIC DNA]</scope>
</reference>
<keyword evidence="4 5" id="KW-0238">DNA-binding</keyword>
<evidence type="ECO:0000313" key="7">
    <source>
        <dbReference type="Ensembl" id="ENSHHUP00000017819.1"/>
    </source>
</evidence>
<protein>
    <recommendedName>
        <fullName evidence="6">THAP-type domain-containing protein</fullName>
    </recommendedName>
</protein>
<evidence type="ECO:0000259" key="6">
    <source>
        <dbReference type="PROSITE" id="PS50950"/>
    </source>
</evidence>
<evidence type="ECO:0000256" key="4">
    <source>
        <dbReference type="ARBA" id="ARBA00023125"/>
    </source>
</evidence>
<dbReference type="Pfam" id="PF05485">
    <property type="entry name" value="THAP"/>
    <property type="match status" value="1"/>
</dbReference>
<keyword evidence="1" id="KW-0479">Metal-binding</keyword>
<keyword evidence="3" id="KW-0862">Zinc</keyword>
<sequence length="109" mass="12217">MVRCSVPGCASYKKAQAAGVTFQRLPNRDVPRSQQCLAAIKNAAYDVNTPVEKYPNVCGCSQHFQPEDFKMDLKSQLMGLPGFRKLNSEVIPRISPFISKKKASDQRRK</sequence>
<proteinExistence type="predicted"/>
<evidence type="ECO:0000313" key="8">
    <source>
        <dbReference type="Proteomes" id="UP000314982"/>
    </source>
</evidence>